<dbReference type="PANTHER" id="PTHR11092:SF0">
    <property type="entry name" value="EPIMERASE FAMILY PROTEIN SDR39U1"/>
    <property type="match status" value="1"/>
</dbReference>
<organism evidence="4 5">
    <name type="scientific">Parapedobacter defluvii</name>
    <dbReference type="NCBI Taxonomy" id="2045106"/>
    <lineage>
        <taxon>Bacteria</taxon>
        <taxon>Pseudomonadati</taxon>
        <taxon>Bacteroidota</taxon>
        <taxon>Sphingobacteriia</taxon>
        <taxon>Sphingobacteriales</taxon>
        <taxon>Sphingobacteriaceae</taxon>
        <taxon>Parapedobacter</taxon>
    </lineage>
</organism>
<dbReference type="InterPro" id="IPR036291">
    <property type="entry name" value="NAD(P)-bd_dom_sf"/>
</dbReference>
<dbReference type="InterPro" id="IPR010099">
    <property type="entry name" value="SDR39U1"/>
</dbReference>
<comment type="caution">
    <text evidence="4">The sequence shown here is derived from an EMBL/GenBank/DDBJ whole genome shotgun (WGS) entry which is preliminary data.</text>
</comment>
<dbReference type="EMBL" id="BMIK01000001">
    <property type="protein sequence ID" value="GGC12671.1"/>
    <property type="molecule type" value="Genomic_DNA"/>
</dbReference>
<gene>
    <name evidence="4" type="ORF">GCM10011386_00410</name>
</gene>
<dbReference type="Pfam" id="PF08338">
    <property type="entry name" value="DUF1731"/>
    <property type="match status" value="1"/>
</dbReference>
<protein>
    <submittedName>
        <fullName evidence="4">NAD-dependent epimerase</fullName>
    </submittedName>
</protein>
<dbReference type="SUPFAM" id="SSF51735">
    <property type="entry name" value="NAD(P)-binding Rossmann-fold domains"/>
    <property type="match status" value="1"/>
</dbReference>
<evidence type="ECO:0000259" key="2">
    <source>
        <dbReference type="Pfam" id="PF01370"/>
    </source>
</evidence>
<evidence type="ECO:0000313" key="5">
    <source>
        <dbReference type="Proteomes" id="UP000597338"/>
    </source>
</evidence>
<dbReference type="RefSeq" id="WP_188746185.1">
    <property type="nucleotide sequence ID" value="NZ_BMIK01000001.1"/>
</dbReference>
<sequence length="305" mass="34273">MERKIVIAGGSGALGSLLINAWKDEEVDLVVLTRQRKAQEGRVRYVWWDARSPGQWEQEVEGSALVINLVGKSVNCRYTGKNKAEIIRSRVDATRILGEVIGRLKRPPELWINAGSAAIYGNAGLVVKTEDDMAFGKGFSPEVCKQWEQAFFSAETPQTRKVFLRIGMVLQHGRGVLKPFVNLARFGLGGTIGSGEQYMTWLHEVDFVRLIAWIVEHQQVQGVIHASSPYPVNNRDFMKAIRTALGVPFGFPHYEWSTKFGAWLIGTESELVLSGRRVVSNVLQEEGFVFRYPEIQEALRQLSIK</sequence>
<dbReference type="InterPro" id="IPR013549">
    <property type="entry name" value="DUF1731"/>
</dbReference>
<dbReference type="Proteomes" id="UP000597338">
    <property type="component" value="Unassembled WGS sequence"/>
</dbReference>
<dbReference type="PANTHER" id="PTHR11092">
    <property type="entry name" value="SUGAR NUCLEOTIDE EPIMERASE RELATED"/>
    <property type="match status" value="1"/>
</dbReference>
<comment type="similarity">
    <text evidence="1">Belongs to the NAD(P)-dependent epimerase/dehydratase family. SDR39U1 subfamily.</text>
</comment>
<proteinExistence type="inferred from homology"/>
<dbReference type="InterPro" id="IPR001509">
    <property type="entry name" value="Epimerase_deHydtase"/>
</dbReference>
<feature type="domain" description="DUF1731" evidence="3">
    <location>
        <begin position="266"/>
        <end position="302"/>
    </location>
</feature>
<evidence type="ECO:0000313" key="4">
    <source>
        <dbReference type="EMBL" id="GGC12671.1"/>
    </source>
</evidence>
<reference evidence="5" key="1">
    <citation type="journal article" date="2019" name="Int. J. Syst. Evol. Microbiol.">
        <title>The Global Catalogue of Microorganisms (GCM) 10K type strain sequencing project: providing services to taxonomists for standard genome sequencing and annotation.</title>
        <authorList>
            <consortium name="The Broad Institute Genomics Platform"/>
            <consortium name="The Broad Institute Genome Sequencing Center for Infectious Disease"/>
            <person name="Wu L."/>
            <person name="Ma J."/>
        </authorList>
    </citation>
    <scope>NUCLEOTIDE SEQUENCE [LARGE SCALE GENOMIC DNA]</scope>
    <source>
        <strain evidence="5">CGMCC 1.15342</strain>
    </source>
</reference>
<keyword evidence="5" id="KW-1185">Reference proteome</keyword>
<feature type="domain" description="NAD-dependent epimerase/dehydratase" evidence="2">
    <location>
        <begin position="5"/>
        <end position="126"/>
    </location>
</feature>
<evidence type="ECO:0000256" key="1">
    <source>
        <dbReference type="ARBA" id="ARBA00009353"/>
    </source>
</evidence>
<dbReference type="Pfam" id="PF01370">
    <property type="entry name" value="Epimerase"/>
    <property type="match status" value="1"/>
</dbReference>
<name>A0ABQ1KVZ8_9SPHI</name>
<evidence type="ECO:0000259" key="3">
    <source>
        <dbReference type="Pfam" id="PF08338"/>
    </source>
</evidence>
<dbReference type="Gene3D" id="3.40.50.720">
    <property type="entry name" value="NAD(P)-binding Rossmann-like Domain"/>
    <property type="match status" value="1"/>
</dbReference>
<accession>A0ABQ1KVZ8</accession>
<dbReference type="NCBIfam" id="TIGR01777">
    <property type="entry name" value="yfcH"/>
    <property type="match status" value="1"/>
</dbReference>